<name>A0ABQ3CPR5_9ACTN</name>
<sequence>MGIRRILLPGEVPAVDGPAVRLPVRDVPVRDMNRPCLRTVDVFEAAVPGNP</sequence>
<evidence type="ECO:0000313" key="1">
    <source>
        <dbReference type="EMBL" id="GHA29851.1"/>
    </source>
</evidence>
<organism evidence="1 2">
    <name type="scientific">Streptomyces canarius</name>
    <dbReference type="NCBI Taxonomy" id="285453"/>
    <lineage>
        <taxon>Bacteria</taxon>
        <taxon>Bacillati</taxon>
        <taxon>Actinomycetota</taxon>
        <taxon>Actinomycetes</taxon>
        <taxon>Kitasatosporales</taxon>
        <taxon>Streptomycetaceae</taxon>
        <taxon>Streptomyces</taxon>
    </lineage>
</organism>
<keyword evidence="2" id="KW-1185">Reference proteome</keyword>
<proteinExistence type="predicted"/>
<evidence type="ECO:0000313" key="2">
    <source>
        <dbReference type="Proteomes" id="UP000653644"/>
    </source>
</evidence>
<dbReference type="EMBL" id="BMVN01000012">
    <property type="protein sequence ID" value="GHA29851.1"/>
    <property type="molecule type" value="Genomic_DNA"/>
</dbReference>
<accession>A0ABQ3CPR5</accession>
<dbReference type="Proteomes" id="UP000653644">
    <property type="component" value="Unassembled WGS sequence"/>
</dbReference>
<reference evidence="2" key="1">
    <citation type="journal article" date="2019" name="Int. J. Syst. Evol. Microbiol.">
        <title>The Global Catalogue of Microorganisms (GCM) 10K type strain sequencing project: providing services to taxonomists for standard genome sequencing and annotation.</title>
        <authorList>
            <consortium name="The Broad Institute Genomics Platform"/>
            <consortium name="The Broad Institute Genome Sequencing Center for Infectious Disease"/>
            <person name="Wu L."/>
            <person name="Ma J."/>
        </authorList>
    </citation>
    <scope>NUCLEOTIDE SEQUENCE [LARGE SCALE GENOMIC DNA]</scope>
    <source>
        <strain evidence="2">JCM 4733</strain>
    </source>
</reference>
<gene>
    <name evidence="1" type="ORF">GCM10010345_38160</name>
</gene>
<comment type="caution">
    <text evidence="1">The sequence shown here is derived from an EMBL/GenBank/DDBJ whole genome shotgun (WGS) entry which is preliminary data.</text>
</comment>
<protein>
    <submittedName>
        <fullName evidence="1">Uncharacterized protein</fullName>
    </submittedName>
</protein>